<keyword evidence="4" id="KW-1185">Reference proteome</keyword>
<dbReference type="InterPro" id="IPR007529">
    <property type="entry name" value="Znf_HIT"/>
</dbReference>
<dbReference type="STRING" id="4999.A0A1Y1UPC5"/>
<feature type="domain" description="HIT-type" evidence="2">
    <location>
        <begin position="30"/>
        <end position="63"/>
    </location>
</feature>
<keyword evidence="1" id="KW-0479">Metal-binding</keyword>
<dbReference type="EMBL" id="NBSH01000003">
    <property type="protein sequence ID" value="ORX39316.1"/>
    <property type="molecule type" value="Genomic_DNA"/>
</dbReference>
<reference evidence="3 4" key="1">
    <citation type="submission" date="2017-03" db="EMBL/GenBank/DDBJ databases">
        <title>Widespread Adenine N6-methylation of Active Genes in Fungi.</title>
        <authorList>
            <consortium name="DOE Joint Genome Institute"/>
            <person name="Mondo S.J."/>
            <person name="Dannebaum R.O."/>
            <person name="Kuo R.C."/>
            <person name="Louie K.B."/>
            <person name="Bewick A.J."/>
            <person name="Labutti K."/>
            <person name="Haridas S."/>
            <person name="Kuo A."/>
            <person name="Salamov A."/>
            <person name="Ahrendt S.R."/>
            <person name="Lau R."/>
            <person name="Bowen B.P."/>
            <person name="Lipzen A."/>
            <person name="Sullivan W."/>
            <person name="Andreopoulos W.B."/>
            <person name="Clum A."/>
            <person name="Lindquist E."/>
            <person name="Daum C."/>
            <person name="Northen T.R."/>
            <person name="Ramamoorthy G."/>
            <person name="Schmitz R.J."/>
            <person name="Gryganskyi A."/>
            <person name="Culley D."/>
            <person name="Magnuson J."/>
            <person name="James T.Y."/>
            <person name="O'Malley M.A."/>
            <person name="Stajich J.E."/>
            <person name="Spatafora J.W."/>
            <person name="Visel A."/>
            <person name="Grigoriev I.V."/>
        </authorList>
    </citation>
    <scope>NUCLEOTIDE SEQUENCE [LARGE SCALE GENOMIC DNA]</scope>
    <source>
        <strain evidence="3 4">NRRL Y-17943</strain>
    </source>
</reference>
<evidence type="ECO:0000256" key="1">
    <source>
        <dbReference type="PROSITE-ProRule" id="PRU00453"/>
    </source>
</evidence>
<dbReference type="SUPFAM" id="SSF144232">
    <property type="entry name" value="HIT/MYND zinc finger-like"/>
    <property type="match status" value="1"/>
</dbReference>
<dbReference type="GeneID" id="33556956"/>
<dbReference type="Proteomes" id="UP000193218">
    <property type="component" value="Unassembled WGS sequence"/>
</dbReference>
<dbReference type="AlphaFoldDB" id="A0A1Y1UPC5"/>
<dbReference type="PANTHER" id="PTHR15555">
    <property type="entry name" value="ZINC FINGER HIT DOMAIN CONTAINING PROTEIN 2 PROTEIN FON -RELATED"/>
    <property type="match status" value="1"/>
</dbReference>
<protein>
    <recommendedName>
        <fullName evidence="2">HIT-type domain-containing protein</fullName>
    </recommendedName>
</protein>
<dbReference type="CDD" id="cd23024">
    <property type="entry name" value="zf-HIT_ZNHIT2-3"/>
    <property type="match status" value="1"/>
</dbReference>
<dbReference type="Gene3D" id="3.30.60.190">
    <property type="match status" value="1"/>
</dbReference>
<dbReference type="RefSeq" id="XP_021873179.1">
    <property type="nucleotide sequence ID" value="XM_022015148.1"/>
</dbReference>
<gene>
    <name evidence="3" type="ORF">BD324DRAFT_619238</name>
</gene>
<dbReference type="InterPro" id="IPR039646">
    <property type="entry name" value="ZNHIT2"/>
</dbReference>
<dbReference type="GO" id="GO:0008270">
    <property type="term" value="F:zinc ion binding"/>
    <property type="evidence" value="ECO:0007669"/>
    <property type="project" value="UniProtKB-UniRule"/>
</dbReference>
<evidence type="ECO:0000313" key="3">
    <source>
        <dbReference type="EMBL" id="ORX39316.1"/>
    </source>
</evidence>
<comment type="caution">
    <text evidence="3">The sequence shown here is derived from an EMBL/GenBank/DDBJ whole genome shotgun (WGS) entry which is preliminary data.</text>
</comment>
<accession>A0A1Y1UPC5</accession>
<dbReference type="InParanoid" id="A0A1Y1UPC5"/>
<dbReference type="PROSITE" id="PS51083">
    <property type="entry name" value="ZF_HIT"/>
    <property type="match status" value="1"/>
</dbReference>
<keyword evidence="1" id="KW-0863">Zinc-finger</keyword>
<organism evidence="3 4">
    <name type="scientific">Kockovaella imperatae</name>
    <dbReference type="NCBI Taxonomy" id="4999"/>
    <lineage>
        <taxon>Eukaryota</taxon>
        <taxon>Fungi</taxon>
        <taxon>Dikarya</taxon>
        <taxon>Basidiomycota</taxon>
        <taxon>Agaricomycotina</taxon>
        <taxon>Tremellomycetes</taxon>
        <taxon>Tremellales</taxon>
        <taxon>Cuniculitremaceae</taxon>
        <taxon>Kockovaella</taxon>
    </lineage>
</organism>
<keyword evidence="1" id="KW-0862">Zinc</keyword>
<proteinExistence type="predicted"/>
<evidence type="ECO:0000313" key="4">
    <source>
        <dbReference type="Proteomes" id="UP000193218"/>
    </source>
</evidence>
<name>A0A1Y1UPC5_9TREE</name>
<dbReference type="OrthoDB" id="18412at2759"/>
<sequence>MSIKHPKQKQIRFPFSVPKPGLTTALTRVCGICRKKDSNYTCPRCNIAYCSLECFRAESHGQCSEPFYRSTIFSEIATDPKVDNDEKRKMMEMLKRFEDAQIEGEEAFEQLKRQEEEYADDQLLSALKGVDLDTISSNDLLKILPESDREAFIALLQNPDSETTRRILDAAVAEDEDAPAQLPWWENGLRFGDEDPLDEGEYAIPPEMVPAELLSSVRPPEGTGRKLFYNVLAVCISYVHILLSYRITSLSPNSLAEGGVSGPEIKAEVSAFVPFLTDSKSTTRFETVRDAWSAVWDIIEQAGVEGTSTENLVRLLEHMSGLIHPSLSLDEPNKVTLVCCDLYRLFVIPKPGAAAPRKLLFYIASLGQLLRADWLELEKEIRVEVQKLRAEVDSDIEQDKQTDRPALQVVSV</sequence>
<dbReference type="PANTHER" id="PTHR15555:SF0">
    <property type="entry name" value="ZINC FINGER HIT DOMAIN-CONTAINING PROTEIN 2"/>
    <property type="match status" value="1"/>
</dbReference>
<dbReference type="Pfam" id="PF04438">
    <property type="entry name" value="zf-HIT"/>
    <property type="match status" value="1"/>
</dbReference>
<evidence type="ECO:0000259" key="2">
    <source>
        <dbReference type="PROSITE" id="PS51083"/>
    </source>
</evidence>